<dbReference type="HOGENOM" id="CLU_2446829_0_0_1"/>
<dbReference type="OrthoDB" id="2702501at2759"/>
<dbReference type="AlphaFoldDB" id="A0A0C9ZW55"/>
<dbReference type="InParanoid" id="A0A0C9ZW55"/>
<name>A0A0C9ZW55_9AGAM</name>
<proteinExistence type="predicted"/>
<dbReference type="Proteomes" id="UP000054485">
    <property type="component" value="Unassembled WGS sequence"/>
</dbReference>
<dbReference type="EMBL" id="KN835893">
    <property type="protein sequence ID" value="KIK33661.1"/>
    <property type="molecule type" value="Genomic_DNA"/>
</dbReference>
<accession>A0A0C9ZW55</accession>
<reference evidence="1 2" key="1">
    <citation type="submission" date="2014-04" db="EMBL/GenBank/DDBJ databases">
        <authorList>
            <consortium name="DOE Joint Genome Institute"/>
            <person name="Kuo A."/>
            <person name="Ruytinx J."/>
            <person name="Rineau F."/>
            <person name="Colpaert J."/>
            <person name="Kohler A."/>
            <person name="Nagy L.G."/>
            <person name="Floudas D."/>
            <person name="Copeland A."/>
            <person name="Barry K.W."/>
            <person name="Cichocki N."/>
            <person name="Veneault-Fourrey C."/>
            <person name="LaButti K."/>
            <person name="Lindquist E.A."/>
            <person name="Lipzen A."/>
            <person name="Lundell T."/>
            <person name="Morin E."/>
            <person name="Murat C."/>
            <person name="Sun H."/>
            <person name="Tunlid A."/>
            <person name="Henrissat B."/>
            <person name="Grigoriev I.V."/>
            <person name="Hibbett D.S."/>
            <person name="Martin F."/>
            <person name="Nordberg H.P."/>
            <person name="Cantor M.N."/>
            <person name="Hua S.X."/>
        </authorList>
    </citation>
    <scope>NUCLEOTIDE SEQUENCE [LARGE SCALE GENOMIC DNA]</scope>
    <source>
        <strain evidence="1 2">UH-Slu-Lm8-n1</strain>
    </source>
</reference>
<sequence>MKLLMPGPECTALRSHDNDGVAGCVLSATSSVSSSNLHVNDESNHGIRLKSIAMSIERLDDIMHSNFWVKCKDRAGVATQGTAKIKRFQA</sequence>
<evidence type="ECO:0000313" key="2">
    <source>
        <dbReference type="Proteomes" id="UP000054485"/>
    </source>
</evidence>
<protein>
    <submittedName>
        <fullName evidence="1">Uncharacterized protein</fullName>
    </submittedName>
</protein>
<evidence type="ECO:0000313" key="1">
    <source>
        <dbReference type="EMBL" id="KIK33661.1"/>
    </source>
</evidence>
<gene>
    <name evidence="1" type="ORF">CY34DRAFT_813464</name>
</gene>
<organism evidence="1 2">
    <name type="scientific">Suillus luteus UH-Slu-Lm8-n1</name>
    <dbReference type="NCBI Taxonomy" id="930992"/>
    <lineage>
        <taxon>Eukaryota</taxon>
        <taxon>Fungi</taxon>
        <taxon>Dikarya</taxon>
        <taxon>Basidiomycota</taxon>
        <taxon>Agaricomycotina</taxon>
        <taxon>Agaricomycetes</taxon>
        <taxon>Agaricomycetidae</taxon>
        <taxon>Boletales</taxon>
        <taxon>Suillineae</taxon>
        <taxon>Suillaceae</taxon>
        <taxon>Suillus</taxon>
    </lineage>
</organism>
<keyword evidence="2" id="KW-1185">Reference proteome</keyword>
<reference evidence="2" key="2">
    <citation type="submission" date="2015-01" db="EMBL/GenBank/DDBJ databases">
        <title>Evolutionary Origins and Diversification of the Mycorrhizal Mutualists.</title>
        <authorList>
            <consortium name="DOE Joint Genome Institute"/>
            <consortium name="Mycorrhizal Genomics Consortium"/>
            <person name="Kohler A."/>
            <person name="Kuo A."/>
            <person name="Nagy L.G."/>
            <person name="Floudas D."/>
            <person name="Copeland A."/>
            <person name="Barry K.W."/>
            <person name="Cichocki N."/>
            <person name="Veneault-Fourrey C."/>
            <person name="LaButti K."/>
            <person name="Lindquist E.A."/>
            <person name="Lipzen A."/>
            <person name="Lundell T."/>
            <person name="Morin E."/>
            <person name="Murat C."/>
            <person name="Riley R."/>
            <person name="Ohm R."/>
            <person name="Sun H."/>
            <person name="Tunlid A."/>
            <person name="Henrissat B."/>
            <person name="Grigoriev I.V."/>
            <person name="Hibbett D.S."/>
            <person name="Martin F."/>
        </authorList>
    </citation>
    <scope>NUCLEOTIDE SEQUENCE [LARGE SCALE GENOMIC DNA]</scope>
    <source>
        <strain evidence="2">UH-Slu-Lm8-n1</strain>
    </source>
</reference>